<proteinExistence type="predicted"/>
<dbReference type="EMBL" id="GL832956">
    <property type="protein sequence ID" value="EGD76098.1"/>
    <property type="molecule type" value="Genomic_DNA"/>
</dbReference>
<dbReference type="InParanoid" id="F2TXI9"/>
<feature type="compositionally biased region" description="Polar residues" evidence="1">
    <location>
        <begin position="132"/>
        <end position="144"/>
    </location>
</feature>
<organism evidence="3">
    <name type="scientific">Salpingoeca rosetta (strain ATCC 50818 / BSB-021)</name>
    <dbReference type="NCBI Taxonomy" id="946362"/>
    <lineage>
        <taxon>Eukaryota</taxon>
        <taxon>Choanoflagellata</taxon>
        <taxon>Craspedida</taxon>
        <taxon>Salpingoecidae</taxon>
        <taxon>Salpingoeca</taxon>
    </lineage>
</organism>
<feature type="compositionally biased region" description="Basic residues" evidence="1">
    <location>
        <begin position="227"/>
        <end position="244"/>
    </location>
</feature>
<evidence type="ECO:0000313" key="3">
    <source>
        <dbReference type="Proteomes" id="UP000007799"/>
    </source>
</evidence>
<name>F2TXI9_SALR5</name>
<evidence type="ECO:0000313" key="2">
    <source>
        <dbReference type="EMBL" id="EGD76098.1"/>
    </source>
</evidence>
<protein>
    <submittedName>
        <fullName evidence="2">Uncharacterized protein</fullName>
    </submittedName>
</protein>
<dbReference type="KEGG" id="sre:PTSG_00804"/>
<reference evidence="2" key="1">
    <citation type="submission" date="2009-08" db="EMBL/GenBank/DDBJ databases">
        <title>Annotation of Salpingoeca rosetta.</title>
        <authorList>
            <consortium name="The Broad Institute Genome Sequencing Platform"/>
            <person name="Russ C."/>
            <person name="Cuomo C."/>
            <person name="Burger G."/>
            <person name="Gray M.W."/>
            <person name="Holland P.W.H."/>
            <person name="King N."/>
            <person name="Lang F.B.F."/>
            <person name="Roger A.J."/>
            <person name="Ruiz-Trillo I."/>
            <person name="Young S.K."/>
            <person name="Zeng Q."/>
            <person name="Gargeya S."/>
            <person name="Alvarado L."/>
            <person name="Berlin A."/>
            <person name="Chapman S.B."/>
            <person name="Chen Z."/>
            <person name="Freedman E."/>
            <person name="Gellesch M."/>
            <person name="Goldberg J."/>
            <person name="Griggs A."/>
            <person name="Gujja S."/>
            <person name="Heilman E."/>
            <person name="Heiman D."/>
            <person name="Howarth C."/>
            <person name="Mehta T."/>
            <person name="Neiman D."/>
            <person name="Pearson M."/>
            <person name="Roberts A."/>
            <person name="Saif S."/>
            <person name="Shea T."/>
            <person name="Shenoy N."/>
            <person name="Sisk P."/>
            <person name="Stolte C."/>
            <person name="Sykes S."/>
            <person name="White J."/>
            <person name="Yandava C."/>
            <person name="Haas B."/>
            <person name="Nusbaum C."/>
            <person name="Birren B."/>
        </authorList>
    </citation>
    <scope>NUCLEOTIDE SEQUENCE [LARGE SCALE GENOMIC DNA]</scope>
    <source>
        <strain evidence="2">ATCC 50818</strain>
    </source>
</reference>
<dbReference type="RefSeq" id="XP_004998273.1">
    <property type="nucleotide sequence ID" value="XM_004998216.1"/>
</dbReference>
<keyword evidence="3" id="KW-1185">Reference proteome</keyword>
<accession>F2TXI9</accession>
<feature type="compositionally biased region" description="Polar residues" evidence="1">
    <location>
        <begin position="198"/>
        <end position="209"/>
    </location>
</feature>
<sequence>MMQLVTSPPPPPSSPHGGTAAPPSTTSTPASSAVASPAMIRSQRPAPLLLASTSAQSVGAPWSPPPTNSPMSPPTHSVQTGASTFATSSFFGGPPPSTAHASSAFSHGHSSNGSPRGRRGSRGMDARMAMVGQSSFRTHQQSPTIGLASPSTSPFSPATTMPIVRFPHSTLGPMASGGGSTRPGPVSPGSVSLIAVPSLTQSTRTSFQPVQDPRGPSRTQAAGTTPPKRHGSSQRRDQRQHHRSASWCGGDEEDSFAKTPFRFTPTRDCSISPRSTPSPSSIDPYMRGLSPRQPSASPSRGVSRTARASPRAPTPPRFRGDRCDRLRNEVREMLLQSELDNLTAEHVRTLMMDDGTVVPIEAPVKDAAADAEKRADGCFPGDAKVLAKRQTPRTPAVFSPVSCANTA</sequence>
<dbReference type="AlphaFoldDB" id="F2TXI9"/>
<gene>
    <name evidence="2" type="ORF">PTSG_00804</name>
</gene>
<feature type="compositionally biased region" description="Polar residues" evidence="1">
    <location>
        <begin position="78"/>
        <end position="90"/>
    </location>
</feature>
<feature type="region of interest" description="Disordered" evidence="1">
    <location>
        <begin position="1"/>
        <end position="322"/>
    </location>
</feature>
<feature type="compositionally biased region" description="Pro residues" evidence="1">
    <location>
        <begin position="62"/>
        <end position="73"/>
    </location>
</feature>
<feature type="compositionally biased region" description="Low complexity" evidence="1">
    <location>
        <begin position="15"/>
        <end position="38"/>
    </location>
</feature>
<feature type="compositionally biased region" description="Low complexity" evidence="1">
    <location>
        <begin position="270"/>
        <end position="284"/>
    </location>
</feature>
<feature type="compositionally biased region" description="Low complexity" evidence="1">
    <location>
        <begin position="98"/>
        <end position="115"/>
    </location>
</feature>
<evidence type="ECO:0000256" key="1">
    <source>
        <dbReference type="SAM" id="MobiDB-lite"/>
    </source>
</evidence>
<dbReference type="GeneID" id="16078868"/>
<feature type="compositionally biased region" description="Low complexity" evidence="1">
    <location>
        <begin position="149"/>
        <end position="162"/>
    </location>
</feature>
<dbReference type="Proteomes" id="UP000007799">
    <property type="component" value="Unassembled WGS sequence"/>
</dbReference>
<feature type="compositionally biased region" description="Polar residues" evidence="1">
    <location>
        <begin position="292"/>
        <end position="302"/>
    </location>
</feature>